<evidence type="ECO:0000313" key="10">
    <source>
        <dbReference type="EMBL" id="KAJ6637889.1"/>
    </source>
</evidence>
<dbReference type="GO" id="GO:0004930">
    <property type="term" value="F:G protein-coupled receptor activity"/>
    <property type="evidence" value="ECO:0007669"/>
    <property type="project" value="UniProtKB-KW"/>
</dbReference>
<dbReference type="InterPro" id="IPR054714">
    <property type="entry name" value="GPR158_179_extracellular"/>
</dbReference>
<keyword evidence="11" id="KW-1185">Reference proteome</keyword>
<sequence>MQAIDEVIQKHGVHSNYLANLSCIYCDRYTLLHLHNMALSRSFFWSYILQSRFIRPAINDTYDPGMMYYFLSTVADVSSNPFLNASAVYFAPNSSYTSSYRGFFNKTFPRFAPRTFRLDDFNDPIHLQKISTLNTFDVRDLGAIPSSSLSKDYTTDYYKINEWYRKWLPDDVDKRHDTKTTYQVEIRYANNTNETFTFHGPRGADEIPGPVKFTRPYFDCGRSNKWLIAAVVPIADIYPRHTQFRHIEYPKYTAISVLEMDYERIDINQCPKGEGNKGPNKFADTARCKKETTECEPIHGWGFRRGGYQCRCKPGYRLPSVVRRPFLGEIVERASSEQYYNGFDCAKIGWIRKLPIDWDRATYSTRERLLDTFYEYRNYSTGAASLHTQKINIDEVIKFIRGVNGRTCKNFHPQDLELHGDISYGAKEFFNNEAKMALRLANFISAFLQISDPNEVYSGKRVADKPLTEDQMIGETLALVMGNTRIWSAGTYWERNKFTNRTLFAPFAYKKELNVRKFKLEDLARLNKTGEVYTEKPWYRFLKQRWSTNFDSLEKYYMKIKIRHNETGEFSMKYEHYPNYYRAGNIDSGFWTTPKFDCNGLVKEWLITYAAPFFGWDSLKVNLEFKGVVAVSMNMLQLDINQCDDDFYVPNAFKGTNKCDAKTSYCVPILGRGFDSGGYKCECLQGFEYPFEDLITYYDGQLVEAEFQNVRDDKKTRFDLFKCRLAGAASIRAGLFIV</sequence>
<keyword evidence="3" id="KW-0472">Membrane</keyword>
<keyword evidence="7" id="KW-0325">Glycoprotein</keyword>
<dbReference type="GO" id="GO:0005886">
    <property type="term" value="C:plasma membrane"/>
    <property type="evidence" value="ECO:0007669"/>
    <property type="project" value="UniProtKB-SubCell"/>
</dbReference>
<gene>
    <name evidence="10" type="primary">GPR158</name>
    <name evidence="10" type="ORF">Bhyg_10620</name>
</gene>
<evidence type="ECO:0000256" key="6">
    <source>
        <dbReference type="ARBA" id="ARBA00023170"/>
    </source>
</evidence>
<keyword evidence="8" id="KW-0807">Transducer</keyword>
<reference evidence="10" key="1">
    <citation type="submission" date="2022-07" db="EMBL/GenBank/DDBJ databases">
        <authorList>
            <person name="Trinca V."/>
            <person name="Uliana J.V.C."/>
            <person name="Torres T.T."/>
            <person name="Ward R.J."/>
            <person name="Monesi N."/>
        </authorList>
    </citation>
    <scope>NUCLEOTIDE SEQUENCE</scope>
    <source>
        <strain evidence="10">HSMRA1968</strain>
        <tissue evidence="10">Whole embryos</tissue>
    </source>
</reference>
<evidence type="ECO:0000259" key="9">
    <source>
        <dbReference type="Pfam" id="PF22572"/>
    </source>
</evidence>
<evidence type="ECO:0000256" key="2">
    <source>
        <dbReference type="ARBA" id="ARBA00007242"/>
    </source>
</evidence>
<feature type="domain" description="GPR158/179 extracellular" evidence="9">
    <location>
        <begin position="591"/>
        <end position="687"/>
    </location>
</feature>
<dbReference type="AlphaFoldDB" id="A0A9Q0MUJ7"/>
<keyword evidence="6 10" id="KW-0675">Receptor</keyword>
<comment type="caution">
    <text evidence="10">The sequence shown here is derived from an EMBL/GenBank/DDBJ whole genome shotgun (WGS) entry which is preliminary data.</text>
</comment>
<evidence type="ECO:0000256" key="3">
    <source>
        <dbReference type="ARBA" id="ARBA00022475"/>
    </source>
</evidence>
<evidence type="ECO:0000256" key="8">
    <source>
        <dbReference type="ARBA" id="ARBA00023224"/>
    </source>
</evidence>
<feature type="domain" description="GPR158/179 extracellular" evidence="9">
    <location>
        <begin position="213"/>
        <end position="316"/>
    </location>
</feature>
<name>A0A9Q0MUJ7_9DIPT</name>
<dbReference type="Gene3D" id="3.30.450.20">
    <property type="entry name" value="PAS domain"/>
    <property type="match status" value="1"/>
</dbReference>
<dbReference type="PANTHER" id="PTHR32546:SF25">
    <property type="entry name" value="MIP05539P"/>
    <property type="match status" value="1"/>
</dbReference>
<organism evidence="10 11">
    <name type="scientific">Pseudolycoriella hygida</name>
    <dbReference type="NCBI Taxonomy" id="35572"/>
    <lineage>
        <taxon>Eukaryota</taxon>
        <taxon>Metazoa</taxon>
        <taxon>Ecdysozoa</taxon>
        <taxon>Arthropoda</taxon>
        <taxon>Hexapoda</taxon>
        <taxon>Insecta</taxon>
        <taxon>Pterygota</taxon>
        <taxon>Neoptera</taxon>
        <taxon>Endopterygota</taxon>
        <taxon>Diptera</taxon>
        <taxon>Nematocera</taxon>
        <taxon>Sciaroidea</taxon>
        <taxon>Sciaridae</taxon>
        <taxon>Pseudolycoriella</taxon>
    </lineage>
</organism>
<evidence type="ECO:0000256" key="4">
    <source>
        <dbReference type="ARBA" id="ARBA00022729"/>
    </source>
</evidence>
<accession>A0A9Q0MUJ7</accession>
<evidence type="ECO:0000256" key="1">
    <source>
        <dbReference type="ARBA" id="ARBA00004651"/>
    </source>
</evidence>
<protein>
    <submittedName>
        <fullName evidence="10">G-protein coupled receptor 158</fullName>
    </submittedName>
</protein>
<keyword evidence="5" id="KW-0297">G-protein coupled receptor</keyword>
<dbReference type="OrthoDB" id="9970547at2759"/>
<keyword evidence="3" id="KW-1003">Cell membrane</keyword>
<comment type="subcellular location">
    <subcellularLocation>
        <location evidence="1">Cell membrane</location>
        <topology evidence="1">Multi-pass membrane protein</topology>
    </subcellularLocation>
</comment>
<proteinExistence type="inferred from homology"/>
<dbReference type="InterPro" id="IPR043458">
    <property type="entry name" value="GPR158/179"/>
</dbReference>
<comment type="similarity">
    <text evidence="2">Belongs to the G-protein coupled receptor 3 family.</text>
</comment>
<dbReference type="Proteomes" id="UP001151699">
    <property type="component" value="Chromosome X"/>
</dbReference>
<evidence type="ECO:0000313" key="11">
    <source>
        <dbReference type="Proteomes" id="UP001151699"/>
    </source>
</evidence>
<keyword evidence="4" id="KW-0732">Signal</keyword>
<dbReference type="PANTHER" id="PTHR32546">
    <property type="entry name" value="G-PROTEIN COUPLED RECEPTOR 158-RELATED"/>
    <property type="match status" value="1"/>
</dbReference>
<dbReference type="EMBL" id="WJQU01000003">
    <property type="protein sequence ID" value="KAJ6637889.1"/>
    <property type="molecule type" value="Genomic_DNA"/>
</dbReference>
<dbReference type="Pfam" id="PF22572">
    <property type="entry name" value="GPR158_179_EC"/>
    <property type="match status" value="2"/>
</dbReference>
<evidence type="ECO:0000256" key="7">
    <source>
        <dbReference type="ARBA" id="ARBA00023180"/>
    </source>
</evidence>
<evidence type="ECO:0000256" key="5">
    <source>
        <dbReference type="ARBA" id="ARBA00023040"/>
    </source>
</evidence>
<feature type="non-terminal residue" evidence="10">
    <location>
        <position position="1"/>
    </location>
</feature>